<dbReference type="PANTHER" id="PTHR30151:SF0">
    <property type="entry name" value="ABC TRANSPORTER PERMEASE PROTEIN MJ0413-RELATED"/>
    <property type="match status" value="1"/>
</dbReference>
<dbReference type="Pfam" id="PF00528">
    <property type="entry name" value="BPD_transp_1"/>
    <property type="match status" value="1"/>
</dbReference>
<comment type="caution">
    <text evidence="9">The sequence shown here is derived from an EMBL/GenBank/DDBJ whole genome shotgun (WGS) entry which is preliminary data.</text>
</comment>
<keyword evidence="2 7" id="KW-0813">Transport</keyword>
<evidence type="ECO:0000256" key="7">
    <source>
        <dbReference type="RuleBase" id="RU363032"/>
    </source>
</evidence>
<evidence type="ECO:0000313" key="9">
    <source>
        <dbReference type="EMBL" id="MCC9295217.1"/>
    </source>
</evidence>
<dbReference type="InterPro" id="IPR000515">
    <property type="entry name" value="MetI-like"/>
</dbReference>
<feature type="transmembrane region" description="Helical" evidence="7">
    <location>
        <begin position="125"/>
        <end position="144"/>
    </location>
</feature>
<feature type="transmembrane region" description="Helical" evidence="7">
    <location>
        <begin position="66"/>
        <end position="88"/>
    </location>
</feature>
<dbReference type="CDD" id="cd06261">
    <property type="entry name" value="TM_PBP2"/>
    <property type="match status" value="1"/>
</dbReference>
<proteinExistence type="inferred from homology"/>
<evidence type="ECO:0000313" key="10">
    <source>
        <dbReference type="Proteomes" id="UP001165422"/>
    </source>
</evidence>
<protein>
    <submittedName>
        <fullName evidence="9">ABC transporter permease</fullName>
    </submittedName>
</protein>
<dbReference type="InterPro" id="IPR035906">
    <property type="entry name" value="MetI-like_sf"/>
</dbReference>
<organism evidence="9 10">
    <name type="scientific">Clostridium aromativorans</name>
    <dbReference type="NCBI Taxonomy" id="2836848"/>
    <lineage>
        <taxon>Bacteria</taxon>
        <taxon>Bacillati</taxon>
        <taxon>Bacillota</taxon>
        <taxon>Clostridia</taxon>
        <taxon>Eubacteriales</taxon>
        <taxon>Clostridiaceae</taxon>
        <taxon>Clostridium</taxon>
    </lineage>
</organism>
<dbReference type="Gene3D" id="1.10.3720.10">
    <property type="entry name" value="MetI-like"/>
    <property type="match status" value="1"/>
</dbReference>
<sequence length="266" mass="29747">MKYNRDIFYKLLVIFAFIAVWEIASRLEIVNPLFIPPFSSVILTLRNMFISGNLAANIGISVERALVGFIISIIIGIPLGCLLGGWFSKVDLMAEPVIEIFSQVNPFILFHVLILFSGIGEIPKIVIIAWTCTWPIMFNTIYGIRHMDFSIIKTGRGFGLERWKLFWKVGMPSILPSVFVGIRISGGYSFFMLIAAEMMGASSGLGWLILNNQENYAIKNIFAIAIIIAFLGLLMDTVIKFVENKLLGYKSEKMSNGINLNGGYNL</sequence>
<accession>A0ABS8N5Z1</accession>
<evidence type="ECO:0000256" key="3">
    <source>
        <dbReference type="ARBA" id="ARBA00022475"/>
    </source>
</evidence>
<dbReference type="PROSITE" id="PS50928">
    <property type="entry name" value="ABC_TM1"/>
    <property type="match status" value="1"/>
</dbReference>
<keyword evidence="3" id="KW-1003">Cell membrane</keyword>
<keyword evidence="10" id="KW-1185">Reference proteome</keyword>
<evidence type="ECO:0000256" key="4">
    <source>
        <dbReference type="ARBA" id="ARBA00022692"/>
    </source>
</evidence>
<comment type="subcellular location">
    <subcellularLocation>
        <location evidence="1 7">Cell membrane</location>
        <topology evidence="1 7">Multi-pass membrane protein</topology>
    </subcellularLocation>
</comment>
<feature type="transmembrane region" description="Helical" evidence="7">
    <location>
        <begin position="190"/>
        <end position="210"/>
    </location>
</feature>
<reference evidence="9" key="1">
    <citation type="submission" date="2021-11" db="EMBL/GenBank/DDBJ databases">
        <authorList>
            <person name="Qingchun L."/>
            <person name="Dong Z."/>
            <person name="Zongwei Q."/>
            <person name="Jia Z."/>
            <person name="Duotao L."/>
        </authorList>
    </citation>
    <scope>NUCLEOTIDE SEQUENCE</scope>
    <source>
        <strain evidence="9">WLY-B-L2</strain>
    </source>
</reference>
<comment type="similarity">
    <text evidence="7">Belongs to the binding-protein-dependent transport system permease family.</text>
</comment>
<name>A0ABS8N5Z1_9CLOT</name>
<keyword evidence="4 7" id="KW-0812">Transmembrane</keyword>
<evidence type="ECO:0000256" key="1">
    <source>
        <dbReference type="ARBA" id="ARBA00004651"/>
    </source>
</evidence>
<dbReference type="EMBL" id="JAJJPB010000011">
    <property type="protein sequence ID" value="MCC9295217.1"/>
    <property type="molecule type" value="Genomic_DNA"/>
</dbReference>
<evidence type="ECO:0000256" key="2">
    <source>
        <dbReference type="ARBA" id="ARBA00022448"/>
    </source>
</evidence>
<keyword evidence="6 7" id="KW-0472">Membrane</keyword>
<feature type="transmembrane region" description="Helical" evidence="7">
    <location>
        <begin position="7"/>
        <end position="24"/>
    </location>
</feature>
<dbReference type="RefSeq" id="WP_150355610.1">
    <property type="nucleotide sequence ID" value="NZ_JAJJPB010000011.1"/>
</dbReference>
<evidence type="ECO:0000256" key="6">
    <source>
        <dbReference type="ARBA" id="ARBA00023136"/>
    </source>
</evidence>
<evidence type="ECO:0000256" key="5">
    <source>
        <dbReference type="ARBA" id="ARBA00022989"/>
    </source>
</evidence>
<gene>
    <name evidence="9" type="ORF">LN736_10155</name>
</gene>
<evidence type="ECO:0000259" key="8">
    <source>
        <dbReference type="PROSITE" id="PS50928"/>
    </source>
</evidence>
<dbReference type="SUPFAM" id="SSF161098">
    <property type="entry name" value="MetI-like"/>
    <property type="match status" value="1"/>
</dbReference>
<keyword evidence="5 7" id="KW-1133">Transmembrane helix</keyword>
<dbReference type="Proteomes" id="UP001165422">
    <property type="component" value="Unassembled WGS sequence"/>
</dbReference>
<feature type="domain" description="ABC transmembrane type-1" evidence="8">
    <location>
        <begin position="58"/>
        <end position="239"/>
    </location>
</feature>
<feature type="transmembrane region" description="Helical" evidence="7">
    <location>
        <begin position="100"/>
        <end position="119"/>
    </location>
</feature>
<dbReference type="PANTHER" id="PTHR30151">
    <property type="entry name" value="ALKANE SULFONATE ABC TRANSPORTER-RELATED, MEMBRANE SUBUNIT"/>
    <property type="match status" value="1"/>
</dbReference>
<feature type="transmembrane region" description="Helical" evidence="7">
    <location>
        <begin position="222"/>
        <end position="242"/>
    </location>
</feature>